<comment type="caution">
    <text evidence="1">The sequence shown here is derived from an EMBL/GenBank/DDBJ whole genome shotgun (WGS) entry which is preliminary data.</text>
</comment>
<name>A0A4Z0FBI6_9GAMM</name>
<evidence type="ECO:0000313" key="1">
    <source>
        <dbReference type="EMBL" id="TFZ83325.1"/>
    </source>
</evidence>
<evidence type="ECO:0000313" key="2">
    <source>
        <dbReference type="Proteomes" id="UP000297890"/>
    </source>
</evidence>
<dbReference type="Proteomes" id="UP000297890">
    <property type="component" value="Unassembled WGS sequence"/>
</dbReference>
<protein>
    <submittedName>
        <fullName evidence="1">Uncharacterized protein</fullName>
    </submittedName>
</protein>
<dbReference type="RefSeq" id="WP_135281205.1">
    <property type="nucleotide sequence ID" value="NZ_SRIO01000004.1"/>
</dbReference>
<organism evidence="1 2">
    <name type="scientific">Candidatus Macondimonas diazotrophica</name>
    <dbReference type="NCBI Taxonomy" id="2305248"/>
    <lineage>
        <taxon>Bacteria</taxon>
        <taxon>Pseudomonadati</taxon>
        <taxon>Pseudomonadota</taxon>
        <taxon>Gammaproteobacteria</taxon>
        <taxon>Chromatiales</taxon>
        <taxon>Ectothiorhodospiraceae</taxon>
        <taxon>Candidatus Macondimonas</taxon>
    </lineage>
</organism>
<gene>
    <name evidence="1" type="ORF">E4680_04555</name>
</gene>
<dbReference type="EMBL" id="SRIO01000004">
    <property type="protein sequence ID" value="TFZ83325.1"/>
    <property type="molecule type" value="Genomic_DNA"/>
</dbReference>
<reference evidence="1 2" key="1">
    <citation type="journal article" date="2019" name="ISME J.">
        <title>Candidatus Macondimonas diazotrophica, a novel gammaproteobacterial genus dominating crude-oil-contaminated coastal sediments.</title>
        <authorList>
            <person name="Karthikeyan S."/>
            <person name="Konstantinidis K."/>
        </authorList>
    </citation>
    <scope>NUCLEOTIDE SEQUENCE [LARGE SCALE GENOMIC DNA]</scope>
    <source>
        <strain evidence="1 2">KTK01</strain>
    </source>
</reference>
<proteinExistence type="predicted"/>
<accession>A0A4Z0FBI6</accession>
<sequence length="127" mass="14050">MHLLTLAPPRSRFPWLRKLLAALIAIGLWLAAPVHADIRGPMVFLEDAVEANRIEIRVDDSGRGDLTAFPPPCEGRGCAPRTFRVDGPVVIIVNGRPRPRMPLRALDGQAATVIFDIKSERVLRLVK</sequence>
<dbReference type="AlphaFoldDB" id="A0A4Z0FBI6"/>
<keyword evidence="2" id="KW-1185">Reference proteome</keyword>